<feature type="compositionally biased region" description="Low complexity" evidence="2">
    <location>
        <begin position="142"/>
        <end position="156"/>
    </location>
</feature>
<evidence type="ECO:0000256" key="2">
    <source>
        <dbReference type="SAM" id="MobiDB-lite"/>
    </source>
</evidence>
<feature type="compositionally biased region" description="Basic and acidic residues" evidence="2">
    <location>
        <begin position="108"/>
        <end position="130"/>
    </location>
</feature>
<feature type="compositionally biased region" description="Basic residues" evidence="2">
    <location>
        <begin position="98"/>
        <end position="107"/>
    </location>
</feature>
<feature type="coiled-coil region" evidence="1">
    <location>
        <begin position="262"/>
        <end position="365"/>
    </location>
</feature>
<dbReference type="Proteomes" id="UP001479436">
    <property type="component" value="Unassembled WGS sequence"/>
</dbReference>
<feature type="compositionally biased region" description="Polar residues" evidence="2">
    <location>
        <begin position="234"/>
        <end position="244"/>
    </location>
</feature>
<sequence length="477" mass="54226">MPPRRSTKQKEIDSPTPLKTSKKSETHAQLKSSKQKTAKPTQDKYDQDELGIGSDEWSPVRRSPRHLSNKDVLMDKAKPGRKKATKATIFESPELPKRKVQPKPRKVQKAETKVESSDEIEDTKTKEKAQNKIVPKKNLPGTSKSKISNTSKSSPTIAPSHHESATESENDTEEEKQPRTRGAKKRTSISSEVSPPPKRTKTRGNTKTPESPAVDISVSPTLDESPSIRKSYRATRSSPSNKRINGNRAAATAVPETDSKKVEELNMAKTQLKELTKKYEELKRVGIQDAEKTFSEYKNNAEKRFEASDNAIQRLREELARFKEQKSVKKQLENQKLLEEQTAELESLKNQLEKLNAESEKSNGQTTAQTNPDLELSLQLYQELSQLKIVKIEKTDQEIVFECEQSGGKGTLRYLLRQDLDDLETYHYEPLLEEEEDADLIEQIPGYFNEAISFKKSYASLFFWRALDSLKKEAKKH</sequence>
<dbReference type="PANTHER" id="PTHR28006:SF1">
    <property type="entry name" value="MONOPOLIN COMPLEX SUBUNIT CSM1"/>
    <property type="match status" value="1"/>
</dbReference>
<proteinExistence type="predicted"/>
<dbReference type="InterPro" id="IPR040349">
    <property type="entry name" value="Csm1/Pcs1"/>
</dbReference>
<feature type="region of interest" description="Disordered" evidence="2">
    <location>
        <begin position="1"/>
        <end position="258"/>
    </location>
</feature>
<dbReference type="Pfam" id="PF12539">
    <property type="entry name" value="Csm1"/>
    <property type="match status" value="1"/>
</dbReference>
<dbReference type="InterPro" id="IPR038608">
    <property type="entry name" value="Csm1/Pcs1_C_sf"/>
</dbReference>
<dbReference type="EMBL" id="JASJQH010007151">
    <property type="protein sequence ID" value="KAK9717290.1"/>
    <property type="molecule type" value="Genomic_DNA"/>
</dbReference>
<protein>
    <recommendedName>
        <fullName evidence="3">Monopolin complex subunit Csm1/Pcs1 C-terminal domain-containing protein</fullName>
    </recommendedName>
</protein>
<comment type="caution">
    <text evidence="4">The sequence shown here is derived from an EMBL/GenBank/DDBJ whole genome shotgun (WGS) entry which is preliminary data.</text>
</comment>
<accession>A0ABR2W1T1</accession>
<feature type="domain" description="Monopolin complex subunit Csm1/Pcs1 C-terminal" evidence="3">
    <location>
        <begin position="377"/>
        <end position="456"/>
    </location>
</feature>
<organism evidence="4 5">
    <name type="scientific">Basidiobolus ranarum</name>
    <dbReference type="NCBI Taxonomy" id="34480"/>
    <lineage>
        <taxon>Eukaryota</taxon>
        <taxon>Fungi</taxon>
        <taxon>Fungi incertae sedis</taxon>
        <taxon>Zoopagomycota</taxon>
        <taxon>Entomophthoromycotina</taxon>
        <taxon>Basidiobolomycetes</taxon>
        <taxon>Basidiobolales</taxon>
        <taxon>Basidiobolaceae</taxon>
        <taxon>Basidiobolus</taxon>
    </lineage>
</organism>
<reference evidence="4 5" key="1">
    <citation type="submission" date="2023-04" db="EMBL/GenBank/DDBJ databases">
        <title>Genome of Basidiobolus ranarum AG-B5.</title>
        <authorList>
            <person name="Stajich J.E."/>
            <person name="Carter-House D."/>
            <person name="Gryganskyi A."/>
        </authorList>
    </citation>
    <scope>NUCLEOTIDE SEQUENCE [LARGE SCALE GENOMIC DNA]</scope>
    <source>
        <strain evidence="4 5">AG-B5</strain>
    </source>
</reference>
<evidence type="ECO:0000313" key="4">
    <source>
        <dbReference type="EMBL" id="KAK9717290.1"/>
    </source>
</evidence>
<keyword evidence="5" id="KW-1185">Reference proteome</keyword>
<dbReference type="Gene3D" id="3.90.1150.80">
    <property type="match status" value="1"/>
</dbReference>
<keyword evidence="1" id="KW-0175">Coiled coil</keyword>
<gene>
    <name evidence="4" type="ORF">K7432_006332</name>
</gene>
<dbReference type="CDD" id="cd23787">
    <property type="entry name" value="RWD_CSM1"/>
    <property type="match status" value="1"/>
</dbReference>
<name>A0ABR2W1T1_9FUNG</name>
<evidence type="ECO:0000259" key="3">
    <source>
        <dbReference type="Pfam" id="PF12539"/>
    </source>
</evidence>
<dbReference type="PANTHER" id="PTHR28006">
    <property type="entry name" value="MONOPOLIN COMPLEX SUBUNIT CSM1"/>
    <property type="match status" value="1"/>
</dbReference>
<evidence type="ECO:0000256" key="1">
    <source>
        <dbReference type="SAM" id="Coils"/>
    </source>
</evidence>
<feature type="compositionally biased region" description="Basic and acidic residues" evidence="2">
    <location>
        <begin position="68"/>
        <end position="78"/>
    </location>
</feature>
<dbReference type="InterPro" id="IPR020981">
    <property type="entry name" value="Csm1/Pcs1_C"/>
</dbReference>
<evidence type="ECO:0000313" key="5">
    <source>
        <dbReference type="Proteomes" id="UP001479436"/>
    </source>
</evidence>